<evidence type="ECO:0000313" key="2">
    <source>
        <dbReference type="Proteomes" id="UP001341840"/>
    </source>
</evidence>
<proteinExistence type="predicted"/>
<organism evidence="1 2">
    <name type="scientific">Stylosanthes scabra</name>
    <dbReference type="NCBI Taxonomy" id="79078"/>
    <lineage>
        <taxon>Eukaryota</taxon>
        <taxon>Viridiplantae</taxon>
        <taxon>Streptophyta</taxon>
        <taxon>Embryophyta</taxon>
        <taxon>Tracheophyta</taxon>
        <taxon>Spermatophyta</taxon>
        <taxon>Magnoliopsida</taxon>
        <taxon>eudicotyledons</taxon>
        <taxon>Gunneridae</taxon>
        <taxon>Pentapetalae</taxon>
        <taxon>rosids</taxon>
        <taxon>fabids</taxon>
        <taxon>Fabales</taxon>
        <taxon>Fabaceae</taxon>
        <taxon>Papilionoideae</taxon>
        <taxon>50 kb inversion clade</taxon>
        <taxon>dalbergioids sensu lato</taxon>
        <taxon>Dalbergieae</taxon>
        <taxon>Pterocarpus clade</taxon>
        <taxon>Stylosanthes</taxon>
    </lineage>
</organism>
<dbReference type="EMBL" id="JASCZI010090746">
    <property type="protein sequence ID" value="MED6145970.1"/>
    <property type="molecule type" value="Genomic_DNA"/>
</dbReference>
<protein>
    <submittedName>
        <fullName evidence="1">Uncharacterized protein</fullName>
    </submittedName>
</protein>
<sequence length="172" mass="19038">MGNRPIHPRLTQLAAGTREVAASLLTQAHWEAAFFMSLLAWAKWEQHLFAKSPLTQQMAPRPWRQRVGVKTQLPGGVGELELRILGKIQTVRILGIKVFLVRVGRRGIGRLEKDRIRIDGEEKEQSGNDKHNEEMDPNAATVAEACCGGAGDRTSCIYGMATSGLEKHNTEV</sequence>
<dbReference type="Proteomes" id="UP001341840">
    <property type="component" value="Unassembled WGS sequence"/>
</dbReference>
<gene>
    <name evidence="1" type="ORF">PIB30_030189</name>
</gene>
<name>A0ABU6TC74_9FABA</name>
<keyword evidence="2" id="KW-1185">Reference proteome</keyword>
<accession>A0ABU6TC74</accession>
<evidence type="ECO:0000313" key="1">
    <source>
        <dbReference type="EMBL" id="MED6145970.1"/>
    </source>
</evidence>
<reference evidence="1 2" key="1">
    <citation type="journal article" date="2023" name="Plants (Basel)">
        <title>Bridging the Gap: Combining Genomics and Transcriptomics Approaches to Understand Stylosanthes scabra, an Orphan Legume from the Brazilian Caatinga.</title>
        <authorList>
            <person name="Ferreira-Neto J.R.C."/>
            <person name="da Silva M.D."/>
            <person name="Binneck E."/>
            <person name="de Melo N.F."/>
            <person name="da Silva R.H."/>
            <person name="de Melo A.L.T.M."/>
            <person name="Pandolfi V."/>
            <person name="Bustamante F.O."/>
            <person name="Brasileiro-Vidal A.C."/>
            <person name="Benko-Iseppon A.M."/>
        </authorList>
    </citation>
    <scope>NUCLEOTIDE SEQUENCE [LARGE SCALE GENOMIC DNA]</scope>
    <source>
        <tissue evidence="1">Leaves</tissue>
    </source>
</reference>
<comment type="caution">
    <text evidence="1">The sequence shown here is derived from an EMBL/GenBank/DDBJ whole genome shotgun (WGS) entry which is preliminary data.</text>
</comment>